<organism evidence="2 3">
    <name type="scientific">Aquibacillus rhizosphaerae</name>
    <dbReference type="NCBI Taxonomy" id="3051431"/>
    <lineage>
        <taxon>Bacteria</taxon>
        <taxon>Bacillati</taxon>
        <taxon>Bacillota</taxon>
        <taxon>Bacilli</taxon>
        <taxon>Bacillales</taxon>
        <taxon>Bacillaceae</taxon>
        <taxon>Aquibacillus</taxon>
    </lineage>
</organism>
<feature type="transmembrane region" description="Helical" evidence="1">
    <location>
        <begin position="136"/>
        <end position="155"/>
    </location>
</feature>
<gene>
    <name evidence="2" type="ORF">QQS35_21760</name>
</gene>
<name>A0ABT7LB41_9BACI</name>
<accession>A0ABT7LB41</accession>
<dbReference type="RefSeq" id="WP_285934360.1">
    <property type="nucleotide sequence ID" value="NZ_JASTZU010000063.1"/>
</dbReference>
<evidence type="ECO:0000256" key="1">
    <source>
        <dbReference type="SAM" id="Phobius"/>
    </source>
</evidence>
<feature type="transmembrane region" description="Helical" evidence="1">
    <location>
        <begin position="36"/>
        <end position="56"/>
    </location>
</feature>
<evidence type="ECO:0000313" key="3">
    <source>
        <dbReference type="Proteomes" id="UP001235343"/>
    </source>
</evidence>
<proteinExistence type="predicted"/>
<evidence type="ECO:0008006" key="4">
    <source>
        <dbReference type="Google" id="ProtNLM"/>
    </source>
</evidence>
<reference evidence="2 3" key="1">
    <citation type="submission" date="2023-06" db="EMBL/GenBank/DDBJ databases">
        <title>Aquibacillus rhizosphaerae LR5S19.</title>
        <authorList>
            <person name="Sun J.-Q."/>
        </authorList>
    </citation>
    <scope>NUCLEOTIDE SEQUENCE [LARGE SCALE GENOMIC DNA]</scope>
    <source>
        <strain evidence="2 3">LR5S19</strain>
    </source>
</reference>
<sequence length="170" mass="19970">MILPENFDLNESFILIGLIVLYSVVIILPKRFPLSITILLITFPAVIARLSDHILSGLLFDMYDVMDSGKFELFDLLTYIFYGPFAYLFIYVYDKFNISGYGTLLYVIVFTIFGTLFEGLNLLLEVFSYKSWHLSYSFTYYLTLQPITIWFYIFIKQTYKKVKTDNQLPI</sequence>
<feature type="transmembrane region" description="Helical" evidence="1">
    <location>
        <begin position="12"/>
        <end position="29"/>
    </location>
</feature>
<dbReference type="Proteomes" id="UP001235343">
    <property type="component" value="Unassembled WGS sequence"/>
</dbReference>
<protein>
    <recommendedName>
        <fullName evidence="4">Rod shape-determining protein MreD</fullName>
    </recommendedName>
</protein>
<comment type="caution">
    <text evidence="2">The sequence shown here is derived from an EMBL/GenBank/DDBJ whole genome shotgun (WGS) entry which is preliminary data.</text>
</comment>
<evidence type="ECO:0000313" key="2">
    <source>
        <dbReference type="EMBL" id="MDL4843068.1"/>
    </source>
</evidence>
<feature type="transmembrane region" description="Helical" evidence="1">
    <location>
        <begin position="76"/>
        <end position="93"/>
    </location>
</feature>
<keyword evidence="3" id="KW-1185">Reference proteome</keyword>
<keyword evidence="1" id="KW-0472">Membrane</keyword>
<keyword evidence="1" id="KW-1133">Transmembrane helix</keyword>
<dbReference type="EMBL" id="JASTZU010000063">
    <property type="protein sequence ID" value="MDL4843068.1"/>
    <property type="molecule type" value="Genomic_DNA"/>
</dbReference>
<feature type="transmembrane region" description="Helical" evidence="1">
    <location>
        <begin position="105"/>
        <end position="124"/>
    </location>
</feature>
<keyword evidence="1" id="KW-0812">Transmembrane</keyword>